<dbReference type="PANTHER" id="PTHR42736:SF1">
    <property type="entry name" value="PROTEIN-GLUTAMINE GAMMA-GLUTAMYLTRANSFERASE"/>
    <property type="match status" value="1"/>
</dbReference>
<dbReference type="EMBL" id="PPTS01000005">
    <property type="protein sequence ID" value="RDB64854.1"/>
    <property type="molecule type" value="Genomic_DNA"/>
</dbReference>
<feature type="transmembrane region" description="Helical" evidence="2">
    <location>
        <begin position="99"/>
        <end position="130"/>
    </location>
</feature>
<feature type="transmembrane region" description="Helical" evidence="2">
    <location>
        <begin position="47"/>
        <end position="67"/>
    </location>
</feature>
<accession>A0A369M0C2</accession>
<dbReference type="Gene3D" id="3.10.620.30">
    <property type="match status" value="1"/>
</dbReference>
<dbReference type="InterPro" id="IPR002931">
    <property type="entry name" value="Transglutaminase-like"/>
</dbReference>
<proteinExistence type="predicted"/>
<dbReference type="PANTHER" id="PTHR42736">
    <property type="entry name" value="PROTEIN-GLUTAMINE GAMMA-GLUTAMYLTRANSFERASE"/>
    <property type="match status" value="1"/>
</dbReference>
<gene>
    <name evidence="4" type="ORF">C1877_09025</name>
</gene>
<dbReference type="Pfam" id="PF01841">
    <property type="entry name" value="Transglut_core"/>
    <property type="match status" value="1"/>
</dbReference>
<keyword evidence="2" id="KW-1133">Transmembrane helix</keyword>
<dbReference type="RefSeq" id="WP_114568994.1">
    <property type="nucleotide sequence ID" value="NZ_CABMMS010000005.1"/>
</dbReference>
<organism evidence="4 5">
    <name type="scientific">Gordonibacter pamelaeae</name>
    <dbReference type="NCBI Taxonomy" id="471189"/>
    <lineage>
        <taxon>Bacteria</taxon>
        <taxon>Bacillati</taxon>
        <taxon>Actinomycetota</taxon>
        <taxon>Coriobacteriia</taxon>
        <taxon>Eggerthellales</taxon>
        <taxon>Eggerthellaceae</taxon>
        <taxon>Gordonibacter</taxon>
    </lineage>
</organism>
<evidence type="ECO:0000313" key="5">
    <source>
        <dbReference type="Proteomes" id="UP000254000"/>
    </source>
</evidence>
<feature type="transmembrane region" description="Helical" evidence="2">
    <location>
        <begin position="73"/>
        <end position="92"/>
    </location>
</feature>
<reference evidence="4 5" key="1">
    <citation type="journal article" date="2018" name="Elife">
        <title>Discovery and characterization of a prevalent human gut bacterial enzyme sufficient for the inactivation of a family of plant toxins.</title>
        <authorList>
            <person name="Koppel N."/>
            <person name="Bisanz J.E."/>
            <person name="Pandelia M.E."/>
            <person name="Turnbaugh P.J."/>
            <person name="Balskus E.P."/>
        </authorList>
    </citation>
    <scope>NUCLEOTIDE SEQUENCE [LARGE SCALE GENOMIC DNA]</scope>
    <source>
        <strain evidence="4 5">3C</strain>
    </source>
</reference>
<evidence type="ECO:0000256" key="1">
    <source>
        <dbReference type="SAM" id="MobiDB-lite"/>
    </source>
</evidence>
<feature type="domain" description="Transglutaminase-like" evidence="3">
    <location>
        <begin position="523"/>
        <end position="600"/>
    </location>
</feature>
<dbReference type="GeneID" id="78359829"/>
<protein>
    <recommendedName>
        <fullName evidence="3">Transglutaminase-like domain-containing protein</fullName>
    </recommendedName>
</protein>
<dbReference type="AlphaFoldDB" id="A0A369M0C2"/>
<feature type="region of interest" description="Disordered" evidence="1">
    <location>
        <begin position="624"/>
        <end position="646"/>
    </location>
</feature>
<dbReference type="Proteomes" id="UP000254000">
    <property type="component" value="Unassembled WGS sequence"/>
</dbReference>
<evidence type="ECO:0000259" key="3">
    <source>
        <dbReference type="SMART" id="SM00460"/>
    </source>
</evidence>
<dbReference type="SUPFAM" id="SSF54001">
    <property type="entry name" value="Cysteine proteinases"/>
    <property type="match status" value="1"/>
</dbReference>
<dbReference type="OrthoDB" id="9804023at2"/>
<sequence length="794" mass="82560">MGARENILVSALQRFRPAPADGPAGRTVVLRARSDGRRRLGPAAGDALANLLASALLLAGLACAFSACCEPGGAAAFLVAALATATVLQLASAFGRGRLLAAAAAAMAVFATIALPTVRAGLFAFANQLIARFDETFDAYAALLPVAEGAAGPVFYLAAGAVAAALAWLLLERRSLVGLALAVLGCGAVCLWLRAGAAVPVLVLGGGGWLAAWHLAVGGRLASPGAAAASCLAGVALMAACMGAVGAYEPAPAVDALRGAVAAGVDEARFGDDALPEGDLAEVPGMGGDEERLAVTFEGVPQDQVGLRGFVGATFADGAWEPLDHAAYEGTWTGMFAWLSEQGFQPAKQRASLDDASVANGGQPTGTCTISLEAVGADRAYVYAPYSLRSAEGASIVGGRDGGTLAEGLLGERSYRIVLDDVADAEYQDAPAWLLEGGSSQQEGYAAAESVYRAFVHEHYLDVSEADRELVMRLLFDEETWDAEAADFHSTVSRVRAMLATLASYADEVEAPPAGEGFLAWFLEDAREGNSAYFSTAAVAALRAQGIPARYVEGYRIGEDELARLAASGENRLVLTDADAHAWAEAYRDGIGWVPVDASPGFYEQPYAADEVVEVNQGMAGGDVADADPAGSVGGERGAEDEGAAENADPARVAAVAGALLALAALLGVAVVVLEAVRARRRRLRAARLASPDQDVAVGALFDQMALVLRAAGTPFSAGFPLECAAQLPETYPDIVTAEYERVVDLMQRSRFGGKLLREHEMRTVRRFVGRLTSGMPAARGVRERLRRRYRDAL</sequence>
<keyword evidence="5" id="KW-1185">Reference proteome</keyword>
<evidence type="ECO:0000256" key="2">
    <source>
        <dbReference type="SAM" id="Phobius"/>
    </source>
</evidence>
<feature type="transmembrane region" description="Helical" evidence="2">
    <location>
        <begin position="150"/>
        <end position="171"/>
    </location>
</feature>
<keyword evidence="2" id="KW-0472">Membrane</keyword>
<feature type="transmembrane region" description="Helical" evidence="2">
    <location>
        <begin position="226"/>
        <end position="248"/>
    </location>
</feature>
<feature type="transmembrane region" description="Helical" evidence="2">
    <location>
        <begin position="176"/>
        <end position="195"/>
    </location>
</feature>
<evidence type="ECO:0000313" key="4">
    <source>
        <dbReference type="EMBL" id="RDB64854.1"/>
    </source>
</evidence>
<dbReference type="InterPro" id="IPR038765">
    <property type="entry name" value="Papain-like_cys_pep_sf"/>
</dbReference>
<dbReference type="SMART" id="SM00460">
    <property type="entry name" value="TGc"/>
    <property type="match status" value="1"/>
</dbReference>
<feature type="transmembrane region" description="Helical" evidence="2">
    <location>
        <begin position="201"/>
        <end position="219"/>
    </location>
</feature>
<name>A0A369M0C2_9ACTN</name>
<keyword evidence="2" id="KW-0812">Transmembrane</keyword>
<feature type="transmembrane region" description="Helical" evidence="2">
    <location>
        <begin position="653"/>
        <end position="677"/>
    </location>
</feature>
<dbReference type="InterPro" id="IPR052901">
    <property type="entry name" value="Bact_TGase-like"/>
</dbReference>
<comment type="caution">
    <text evidence="4">The sequence shown here is derived from an EMBL/GenBank/DDBJ whole genome shotgun (WGS) entry which is preliminary data.</text>
</comment>